<dbReference type="EMBL" id="OGTW02000010">
    <property type="protein sequence ID" value="SPS10557.1"/>
    <property type="molecule type" value="Genomic_DNA"/>
</dbReference>
<evidence type="ECO:0000313" key="2">
    <source>
        <dbReference type="EMBL" id="SPB23363.1"/>
    </source>
</evidence>
<evidence type="ECO:0000313" key="3">
    <source>
        <dbReference type="EMBL" id="SPS10557.1"/>
    </source>
</evidence>
<reference evidence="2" key="1">
    <citation type="submission" date="2018-01" db="EMBL/GenBank/DDBJ databases">
        <authorList>
            <person name="Gaut B.S."/>
            <person name="Morton B.R."/>
            <person name="Clegg M.T."/>
            <person name="Duvall M.R."/>
        </authorList>
    </citation>
    <scope>NUCLEOTIDE SEQUENCE</scope>
    <source>
        <strain evidence="2">Lactococcus lactis</strain>
    </source>
</reference>
<proteinExistence type="predicted"/>
<sequence length="136" mass="15836">MGEQEDKRIHLQMIQNTINRMASNSFIIKGWSITALGGLFTIYIANQAKDWSYNLLWISLVCSAIFWVHDTYYLRIERQYRSLYNNVVKKENKDIDFSMTPPKTNENFLCVAFRPILLSSYGIIFVASVVLLICLK</sequence>
<dbReference type="RefSeq" id="WP_095345251.1">
    <property type="nucleotide sequence ID" value="NZ_CP084189.1"/>
</dbReference>
<name>A0A2X0R165_9LACT</name>
<gene>
    <name evidence="3" type="ORF">AMHIJAGA_00477</name>
</gene>
<feature type="transmembrane region" description="Helical" evidence="1">
    <location>
        <begin position="21"/>
        <end position="45"/>
    </location>
</feature>
<protein>
    <submittedName>
        <fullName evidence="3">Uncharacterized protein</fullName>
    </submittedName>
</protein>
<keyword evidence="1" id="KW-1133">Transmembrane helix</keyword>
<evidence type="ECO:0000256" key="1">
    <source>
        <dbReference type="SAM" id="Phobius"/>
    </source>
</evidence>
<dbReference type="Proteomes" id="UP000279235">
    <property type="component" value="Unassembled WGS sequence"/>
</dbReference>
<feature type="transmembrane region" description="Helical" evidence="1">
    <location>
        <begin position="108"/>
        <end position="133"/>
    </location>
</feature>
<dbReference type="EMBL" id="OGTW01000010">
    <property type="protein sequence ID" value="SPB23363.1"/>
    <property type="molecule type" value="Genomic_DNA"/>
</dbReference>
<accession>A0A2X0R165</accession>
<keyword evidence="1" id="KW-0472">Membrane</keyword>
<feature type="transmembrane region" description="Helical" evidence="1">
    <location>
        <begin position="51"/>
        <end position="68"/>
    </location>
</feature>
<evidence type="ECO:0000313" key="4">
    <source>
        <dbReference type="Proteomes" id="UP000279235"/>
    </source>
</evidence>
<keyword evidence="1" id="KW-0812">Transmembrane</keyword>
<reference evidence="4" key="2">
    <citation type="submission" date="2018-05" db="EMBL/GenBank/DDBJ databases">
        <authorList>
            <person name="Duru I."/>
        </authorList>
    </citation>
    <scope>NUCLEOTIDE SEQUENCE [LARGE SCALE GENOMIC DNA]</scope>
</reference>
<organism evidence="3 4">
    <name type="scientific">Lactococcus lactis</name>
    <dbReference type="NCBI Taxonomy" id="1358"/>
    <lineage>
        <taxon>Bacteria</taxon>
        <taxon>Bacillati</taxon>
        <taxon>Bacillota</taxon>
        <taxon>Bacilli</taxon>
        <taxon>Lactobacillales</taxon>
        <taxon>Streptococcaceae</taxon>
        <taxon>Lactococcus</taxon>
    </lineage>
</organism>
<reference evidence="3" key="3">
    <citation type="submission" date="2018-05" db="EMBL/GenBank/DDBJ databases">
        <authorList>
            <person name="Lanie J.A."/>
            <person name="Ng W.-L."/>
            <person name="Kazmierczak K.M."/>
            <person name="Andrzejewski T.M."/>
            <person name="Davidsen T.M."/>
            <person name="Wayne K.J."/>
            <person name="Tettelin H."/>
            <person name="Glass J.I."/>
            <person name="Rusch D."/>
            <person name="Podicherti R."/>
            <person name="Tsui H.-C.T."/>
            <person name="Winkler M.E."/>
        </authorList>
    </citation>
    <scope>NUCLEOTIDE SEQUENCE</scope>
    <source>
        <strain evidence="3">Lactococcus lactis</strain>
    </source>
</reference>
<dbReference type="AlphaFoldDB" id="A0A2X0R165"/>